<keyword evidence="3 10" id="KW-0285">Flavoprotein</keyword>
<evidence type="ECO:0000256" key="7">
    <source>
        <dbReference type="ARBA" id="ARBA00022842"/>
    </source>
</evidence>
<comment type="function">
    <text evidence="12">Flavin transferase that catalyzes the transfer of the FMN moiety of FAD and its covalent binding to the hydroxyl group of a threonine residue in a target flavoprotein.</text>
</comment>
<comment type="catalytic activity">
    <reaction evidence="9 10 12">
        <text>L-threonyl-[protein] + FAD = FMN-L-threonyl-[protein] + AMP + H(+)</text>
        <dbReference type="Rhea" id="RHEA:36847"/>
        <dbReference type="Rhea" id="RHEA-COMP:11060"/>
        <dbReference type="Rhea" id="RHEA-COMP:11061"/>
        <dbReference type="ChEBI" id="CHEBI:15378"/>
        <dbReference type="ChEBI" id="CHEBI:30013"/>
        <dbReference type="ChEBI" id="CHEBI:57692"/>
        <dbReference type="ChEBI" id="CHEBI:74257"/>
        <dbReference type="ChEBI" id="CHEBI:456215"/>
        <dbReference type="EC" id="2.7.1.180"/>
    </reaction>
</comment>
<sequence>MKRWISLLLSLLLVVGAASGCAETGGVKERFSILYFDTFDTLISLIGYADDQETFNRIAEEAHQTFLKLHRLFDAYNEYEGIANICTLNRTAAQAPVEVDPALMELLVLCKEQQPNLHGTVNIAMGSVLLLWHDYREAGLDDPAAAQLPPMEALQAAAAHTNMDDLVLDTQNMTVFFADPELKLDVGAVAKGFATERVARQLEASDMPSFIISAGGNVRAGAAPADGRAAWGIGIQRPEGAVLSASEDDLVEIVYLSDMSVVTSGDYQRYYTVDGVRYHHLIDPTTLMPATHYRSVSILTHDSGMADLLSTAAFLLPYEESRALVESLEGVEAIWVMPDESVRMTDGAAAVAASQGAGQ</sequence>
<feature type="binding site" evidence="11">
    <location>
        <position position="311"/>
    </location>
    <ligand>
        <name>Mg(2+)</name>
        <dbReference type="ChEBI" id="CHEBI:18420"/>
    </ligand>
</feature>
<dbReference type="EC" id="2.7.1.180" evidence="1 10"/>
<evidence type="ECO:0000256" key="8">
    <source>
        <dbReference type="ARBA" id="ARBA00031306"/>
    </source>
</evidence>
<dbReference type="InterPro" id="IPR003374">
    <property type="entry name" value="ApbE-like_sf"/>
</dbReference>
<evidence type="ECO:0000313" key="13">
    <source>
        <dbReference type="EMBL" id="HIQ71048.1"/>
    </source>
</evidence>
<dbReference type="EMBL" id="DVFJ01000006">
    <property type="protein sequence ID" value="HIQ71048.1"/>
    <property type="molecule type" value="Genomic_DNA"/>
</dbReference>
<feature type="signal peptide" evidence="12">
    <location>
        <begin position="1"/>
        <end position="22"/>
    </location>
</feature>
<dbReference type="GO" id="GO:0046872">
    <property type="term" value="F:metal ion binding"/>
    <property type="evidence" value="ECO:0007669"/>
    <property type="project" value="UniProtKB-UniRule"/>
</dbReference>
<keyword evidence="7 10" id="KW-0460">Magnesium</keyword>
<reference evidence="13" key="1">
    <citation type="submission" date="2020-10" db="EMBL/GenBank/DDBJ databases">
        <authorList>
            <person name="Gilroy R."/>
        </authorList>
    </citation>
    <scope>NUCLEOTIDE SEQUENCE</scope>
    <source>
        <strain evidence="13">ChiSxjej2B14-6234</strain>
    </source>
</reference>
<keyword evidence="5 10" id="KW-0479">Metal-binding</keyword>
<evidence type="ECO:0000256" key="3">
    <source>
        <dbReference type="ARBA" id="ARBA00022630"/>
    </source>
</evidence>
<feature type="chain" id="PRO_5039760985" description="FAD:protein FMN transferase" evidence="12">
    <location>
        <begin position="23"/>
        <end position="359"/>
    </location>
</feature>
<accession>A0A9D0Z8Q5</accession>
<dbReference type="GO" id="GO:0016740">
    <property type="term" value="F:transferase activity"/>
    <property type="evidence" value="ECO:0007669"/>
    <property type="project" value="UniProtKB-UniRule"/>
</dbReference>
<evidence type="ECO:0000256" key="9">
    <source>
        <dbReference type="ARBA" id="ARBA00048540"/>
    </source>
</evidence>
<feature type="binding site" evidence="11">
    <location>
        <position position="307"/>
    </location>
    <ligand>
        <name>Mg(2+)</name>
        <dbReference type="ChEBI" id="CHEBI:18420"/>
    </ligand>
</feature>
<dbReference type="PANTHER" id="PTHR30040">
    <property type="entry name" value="THIAMINE BIOSYNTHESIS LIPOPROTEIN APBE"/>
    <property type="match status" value="1"/>
</dbReference>
<organism evidence="13 14">
    <name type="scientific">Candidatus Onthenecus intestinigallinarum</name>
    <dbReference type="NCBI Taxonomy" id="2840875"/>
    <lineage>
        <taxon>Bacteria</taxon>
        <taxon>Bacillati</taxon>
        <taxon>Bacillota</taxon>
        <taxon>Clostridia</taxon>
        <taxon>Eubacteriales</taxon>
        <taxon>Candidatus Onthenecus</taxon>
    </lineage>
</organism>
<evidence type="ECO:0000256" key="2">
    <source>
        <dbReference type="ARBA" id="ARBA00016337"/>
    </source>
</evidence>
<evidence type="ECO:0000256" key="10">
    <source>
        <dbReference type="PIRNR" id="PIRNR006268"/>
    </source>
</evidence>
<keyword evidence="12" id="KW-0997">Cell inner membrane</keyword>
<dbReference type="SUPFAM" id="SSF143631">
    <property type="entry name" value="ApbE-like"/>
    <property type="match status" value="1"/>
</dbReference>
<comment type="cofactor">
    <cofactor evidence="11">
        <name>Mg(2+)</name>
        <dbReference type="ChEBI" id="CHEBI:18420"/>
    </cofactor>
    <cofactor evidence="11">
        <name>Mn(2+)</name>
        <dbReference type="ChEBI" id="CHEBI:29035"/>
    </cofactor>
    <text evidence="11">Magnesium. Can also use manganese.</text>
</comment>
<name>A0A9D0Z8Q5_9FIRM</name>
<evidence type="ECO:0000256" key="11">
    <source>
        <dbReference type="PIRSR" id="PIRSR006268-2"/>
    </source>
</evidence>
<dbReference type="Proteomes" id="UP000886887">
    <property type="component" value="Unassembled WGS sequence"/>
</dbReference>
<dbReference type="PANTHER" id="PTHR30040:SF2">
    <property type="entry name" value="FAD:PROTEIN FMN TRANSFERASE"/>
    <property type="match status" value="1"/>
</dbReference>
<evidence type="ECO:0000256" key="12">
    <source>
        <dbReference type="RuleBase" id="RU363002"/>
    </source>
</evidence>
<keyword evidence="4 10" id="KW-0808">Transferase</keyword>
<keyword evidence="12" id="KW-0449">Lipoprotein</keyword>
<feature type="binding site" evidence="11">
    <location>
        <position position="188"/>
    </location>
    <ligand>
        <name>Mg(2+)</name>
        <dbReference type="ChEBI" id="CHEBI:18420"/>
    </ligand>
</feature>
<keyword evidence="6 10" id="KW-0274">FAD</keyword>
<comment type="similarity">
    <text evidence="10 12">Belongs to the ApbE family.</text>
</comment>
<dbReference type="GO" id="GO:0005886">
    <property type="term" value="C:plasma membrane"/>
    <property type="evidence" value="ECO:0007669"/>
    <property type="project" value="UniProtKB-SubCell"/>
</dbReference>
<keyword evidence="12" id="KW-1003">Cell membrane</keyword>
<gene>
    <name evidence="13" type="ORF">IAB73_02405</name>
</gene>
<evidence type="ECO:0000256" key="6">
    <source>
        <dbReference type="ARBA" id="ARBA00022827"/>
    </source>
</evidence>
<protein>
    <recommendedName>
        <fullName evidence="2 10">FAD:protein FMN transferase</fullName>
        <ecNumber evidence="1 10">2.7.1.180</ecNumber>
    </recommendedName>
    <alternativeName>
        <fullName evidence="8 10">Flavin transferase</fullName>
    </alternativeName>
</protein>
<dbReference type="AlphaFoldDB" id="A0A9D0Z8Q5"/>
<evidence type="ECO:0000256" key="5">
    <source>
        <dbReference type="ARBA" id="ARBA00022723"/>
    </source>
</evidence>
<evidence type="ECO:0000313" key="14">
    <source>
        <dbReference type="Proteomes" id="UP000886887"/>
    </source>
</evidence>
<evidence type="ECO:0000256" key="4">
    <source>
        <dbReference type="ARBA" id="ARBA00022679"/>
    </source>
</evidence>
<keyword evidence="12" id="KW-0732">Signal</keyword>
<dbReference type="Gene3D" id="3.10.520.10">
    <property type="entry name" value="ApbE-like domains"/>
    <property type="match status" value="1"/>
</dbReference>
<dbReference type="Pfam" id="PF02424">
    <property type="entry name" value="ApbE"/>
    <property type="match status" value="1"/>
</dbReference>
<dbReference type="PROSITE" id="PS51257">
    <property type="entry name" value="PROKAR_LIPOPROTEIN"/>
    <property type="match status" value="1"/>
</dbReference>
<comment type="caution">
    <text evidence="13">The sequence shown here is derived from an EMBL/GenBank/DDBJ whole genome shotgun (WGS) entry which is preliminary data.</text>
</comment>
<dbReference type="InterPro" id="IPR024932">
    <property type="entry name" value="ApbE"/>
</dbReference>
<evidence type="ECO:0000256" key="1">
    <source>
        <dbReference type="ARBA" id="ARBA00011955"/>
    </source>
</evidence>
<comment type="subcellular location">
    <subcellularLocation>
        <location evidence="12">Cell inner membrane</location>
        <topology evidence="12">Lipid-anchor</topology>
        <orientation evidence="12">Periplasmic side</orientation>
    </subcellularLocation>
</comment>
<reference evidence="13" key="2">
    <citation type="journal article" date="2021" name="PeerJ">
        <title>Extensive microbial diversity within the chicken gut microbiome revealed by metagenomics and culture.</title>
        <authorList>
            <person name="Gilroy R."/>
            <person name="Ravi A."/>
            <person name="Getino M."/>
            <person name="Pursley I."/>
            <person name="Horton D.L."/>
            <person name="Alikhan N.F."/>
            <person name="Baker D."/>
            <person name="Gharbi K."/>
            <person name="Hall N."/>
            <person name="Watson M."/>
            <person name="Adriaenssens E.M."/>
            <person name="Foster-Nyarko E."/>
            <person name="Jarju S."/>
            <person name="Secka A."/>
            <person name="Antonio M."/>
            <person name="Oren A."/>
            <person name="Chaudhuri R.R."/>
            <person name="La Ragione R."/>
            <person name="Hildebrand F."/>
            <person name="Pallen M.J."/>
        </authorList>
    </citation>
    <scope>NUCLEOTIDE SEQUENCE</scope>
    <source>
        <strain evidence="13">ChiSxjej2B14-6234</strain>
    </source>
</reference>
<dbReference type="PIRSF" id="PIRSF006268">
    <property type="entry name" value="ApbE"/>
    <property type="match status" value="1"/>
</dbReference>
<proteinExistence type="inferred from homology"/>
<keyword evidence="12" id="KW-0472">Membrane</keyword>